<dbReference type="InterPro" id="IPR032466">
    <property type="entry name" value="Metal_Hydrolase"/>
</dbReference>
<dbReference type="PROSITE" id="PS51365">
    <property type="entry name" value="RENAL_DIPEPTIDASE_2"/>
    <property type="match status" value="1"/>
</dbReference>
<feature type="non-terminal residue" evidence="1">
    <location>
        <position position="1"/>
    </location>
</feature>
<dbReference type="GO" id="GO:0070573">
    <property type="term" value="F:metallodipeptidase activity"/>
    <property type="evidence" value="ECO:0007669"/>
    <property type="project" value="InterPro"/>
</dbReference>
<dbReference type="Pfam" id="PF01244">
    <property type="entry name" value="Peptidase_M19"/>
    <property type="match status" value="1"/>
</dbReference>
<dbReference type="EMBL" id="UINC01027921">
    <property type="protein sequence ID" value="SVB07999.1"/>
    <property type="molecule type" value="Genomic_DNA"/>
</dbReference>
<name>A0A382B2R2_9ZZZZ</name>
<evidence type="ECO:0008006" key="2">
    <source>
        <dbReference type="Google" id="ProtNLM"/>
    </source>
</evidence>
<dbReference type="PANTHER" id="PTHR10443">
    <property type="entry name" value="MICROSOMAL DIPEPTIDASE"/>
    <property type="match status" value="1"/>
</dbReference>
<gene>
    <name evidence="1" type="ORF">METZ01_LOCUS160853</name>
</gene>
<dbReference type="InterPro" id="IPR008257">
    <property type="entry name" value="Pept_M19"/>
</dbReference>
<accession>A0A382B2R2</accession>
<dbReference type="GO" id="GO:0006508">
    <property type="term" value="P:proteolysis"/>
    <property type="evidence" value="ECO:0007669"/>
    <property type="project" value="InterPro"/>
</dbReference>
<dbReference type="AlphaFoldDB" id="A0A382B2R2"/>
<dbReference type="Gene3D" id="3.20.20.140">
    <property type="entry name" value="Metal-dependent hydrolases"/>
    <property type="match status" value="1"/>
</dbReference>
<sequence length="400" mass="43668">VGIDALKPTVAELEHGLELHRESLVCESYSLGLLAPIDGAAVARAVEAGISDVELQVLTESMRMTRWAADDGLHAEYLSAWEASGVDCAFQNAGEEGSHPIRMLGRLAHYTYLTDHMRDDVSRAAFPEDIVAARAAGRHCLVQTCNGVPLVGEQLTAEAELRLLRLFFNLGCRMMHLTYNRRNVIGDGCAEPGNAGLSDFGHMAVAELNRLGIIIDVAHSGWQTSLDTARASSVPIVSSHATCDALNHHHRAKPDALMKAIADTGGNVGITNVPAFLGGSGAIDAMLDHLDHAIRIVGAEHVTIGTDRPYVSVRAAEESAKAPSGQRSQRRRWEALWWENDPVHQPAWRHERMLQSTTWTNWPLFTVGLVQRGHSDDDIRQIIGGNILRVARDVYAARED</sequence>
<reference evidence="1" key="1">
    <citation type="submission" date="2018-05" db="EMBL/GenBank/DDBJ databases">
        <authorList>
            <person name="Lanie J.A."/>
            <person name="Ng W.-L."/>
            <person name="Kazmierczak K.M."/>
            <person name="Andrzejewski T.M."/>
            <person name="Davidsen T.M."/>
            <person name="Wayne K.J."/>
            <person name="Tettelin H."/>
            <person name="Glass J.I."/>
            <person name="Rusch D."/>
            <person name="Podicherti R."/>
            <person name="Tsui H.-C.T."/>
            <person name="Winkler M.E."/>
        </authorList>
    </citation>
    <scope>NUCLEOTIDE SEQUENCE</scope>
</reference>
<protein>
    <recommendedName>
        <fullName evidence="2">Dipeptidase</fullName>
    </recommendedName>
</protein>
<organism evidence="1">
    <name type="scientific">marine metagenome</name>
    <dbReference type="NCBI Taxonomy" id="408172"/>
    <lineage>
        <taxon>unclassified sequences</taxon>
        <taxon>metagenomes</taxon>
        <taxon>ecological metagenomes</taxon>
    </lineage>
</organism>
<evidence type="ECO:0000313" key="1">
    <source>
        <dbReference type="EMBL" id="SVB07999.1"/>
    </source>
</evidence>
<proteinExistence type="predicted"/>
<dbReference type="SUPFAM" id="SSF51556">
    <property type="entry name" value="Metallo-dependent hydrolases"/>
    <property type="match status" value="1"/>
</dbReference>
<dbReference type="PANTHER" id="PTHR10443:SF12">
    <property type="entry name" value="DIPEPTIDASE"/>
    <property type="match status" value="1"/>
</dbReference>